<feature type="domain" description="Outer membrane protein beta-barrel" evidence="7">
    <location>
        <begin position="43"/>
        <end position="212"/>
    </location>
</feature>
<evidence type="ECO:0000313" key="9">
    <source>
        <dbReference type="Proteomes" id="UP000294664"/>
    </source>
</evidence>
<evidence type="ECO:0000256" key="3">
    <source>
        <dbReference type="ARBA" id="ARBA00023136"/>
    </source>
</evidence>
<dbReference type="Pfam" id="PF13505">
    <property type="entry name" value="OMP_b-brl"/>
    <property type="match status" value="1"/>
</dbReference>
<comment type="subcellular location">
    <subcellularLocation>
        <location evidence="1">Cell outer membrane</location>
    </subcellularLocation>
</comment>
<dbReference type="InterPro" id="IPR051692">
    <property type="entry name" value="OMP-like"/>
</dbReference>
<keyword evidence="2 6" id="KW-0732">Signal</keyword>
<sequence length="212" mass="21793">MKSVLLAGVALGALAAGPALAADLGRAPAAMNAPVGTASPVFSWTGFYIGGNAGYAWGTGKDAADLYGLEPDGWLVGGQVGYNYQFVNNVLVGVEADIQGGDVTGGATGVSSKLDYFGTVRARLGYAFDRVLPYVTGGLAYGRNTITDFGLSSSNTHVGWTAGAGIEYALTNNWTARAEYLYTDLGSKTYDNIGADAGVSASTARLGVNYKF</sequence>
<dbReference type="PANTHER" id="PTHR34001:SF3">
    <property type="entry name" value="BLL7405 PROTEIN"/>
    <property type="match status" value="1"/>
</dbReference>
<dbReference type="InterPro" id="IPR011250">
    <property type="entry name" value="OMP/PagP_B-barrel"/>
</dbReference>
<comment type="similarity">
    <text evidence="5">Belongs to the Omp25/RopB family.</text>
</comment>
<name>A0A4R3M383_9HYPH</name>
<feature type="signal peptide" evidence="6">
    <location>
        <begin position="1"/>
        <end position="21"/>
    </location>
</feature>
<comment type="caution">
    <text evidence="8">The sequence shown here is derived from an EMBL/GenBank/DDBJ whole genome shotgun (WGS) entry which is preliminary data.</text>
</comment>
<dbReference type="PANTHER" id="PTHR34001">
    <property type="entry name" value="BLL7405 PROTEIN"/>
    <property type="match status" value="1"/>
</dbReference>
<evidence type="ECO:0000256" key="6">
    <source>
        <dbReference type="SAM" id="SignalP"/>
    </source>
</evidence>
<evidence type="ECO:0000256" key="1">
    <source>
        <dbReference type="ARBA" id="ARBA00004442"/>
    </source>
</evidence>
<organism evidence="8 9">
    <name type="scientific">Aquabacter spiritensis</name>
    <dbReference type="NCBI Taxonomy" id="933073"/>
    <lineage>
        <taxon>Bacteria</taxon>
        <taxon>Pseudomonadati</taxon>
        <taxon>Pseudomonadota</taxon>
        <taxon>Alphaproteobacteria</taxon>
        <taxon>Hyphomicrobiales</taxon>
        <taxon>Xanthobacteraceae</taxon>
        <taxon>Aquabacter</taxon>
    </lineage>
</organism>
<dbReference type="SUPFAM" id="SSF56925">
    <property type="entry name" value="OMPA-like"/>
    <property type="match status" value="1"/>
</dbReference>
<feature type="chain" id="PRO_5020582555" evidence="6">
    <location>
        <begin position="22"/>
        <end position="212"/>
    </location>
</feature>
<keyword evidence="9" id="KW-1185">Reference proteome</keyword>
<gene>
    <name evidence="8" type="ORF">EDC64_101200</name>
</gene>
<dbReference type="InterPro" id="IPR027385">
    <property type="entry name" value="Beta-barrel_OMP"/>
</dbReference>
<dbReference type="AlphaFoldDB" id="A0A4R3M383"/>
<protein>
    <submittedName>
        <fullName evidence="8">Outer membrane immunogenic protein</fullName>
    </submittedName>
</protein>
<dbReference type="Gene3D" id="2.40.160.20">
    <property type="match status" value="1"/>
</dbReference>
<proteinExistence type="inferred from homology"/>
<keyword evidence="4" id="KW-0998">Cell outer membrane</keyword>
<evidence type="ECO:0000256" key="4">
    <source>
        <dbReference type="ARBA" id="ARBA00023237"/>
    </source>
</evidence>
<dbReference type="GO" id="GO:0009279">
    <property type="term" value="C:cell outer membrane"/>
    <property type="evidence" value="ECO:0007669"/>
    <property type="project" value="UniProtKB-SubCell"/>
</dbReference>
<evidence type="ECO:0000256" key="2">
    <source>
        <dbReference type="ARBA" id="ARBA00022729"/>
    </source>
</evidence>
<keyword evidence="3" id="KW-0472">Membrane</keyword>
<dbReference type="EMBL" id="SMAI01000001">
    <property type="protein sequence ID" value="TCT07681.1"/>
    <property type="molecule type" value="Genomic_DNA"/>
</dbReference>
<dbReference type="RefSeq" id="WP_132028753.1">
    <property type="nucleotide sequence ID" value="NZ_SMAI01000001.1"/>
</dbReference>
<evidence type="ECO:0000259" key="7">
    <source>
        <dbReference type="Pfam" id="PF13505"/>
    </source>
</evidence>
<evidence type="ECO:0000313" key="8">
    <source>
        <dbReference type="EMBL" id="TCT07681.1"/>
    </source>
</evidence>
<evidence type="ECO:0000256" key="5">
    <source>
        <dbReference type="ARBA" id="ARBA00038306"/>
    </source>
</evidence>
<dbReference type="OrthoDB" id="9815357at2"/>
<dbReference type="Proteomes" id="UP000294664">
    <property type="component" value="Unassembled WGS sequence"/>
</dbReference>
<reference evidence="8 9" key="1">
    <citation type="submission" date="2019-03" db="EMBL/GenBank/DDBJ databases">
        <title>Genomic Encyclopedia of Type Strains, Phase IV (KMG-IV): sequencing the most valuable type-strain genomes for metagenomic binning, comparative biology and taxonomic classification.</title>
        <authorList>
            <person name="Goeker M."/>
        </authorList>
    </citation>
    <scope>NUCLEOTIDE SEQUENCE [LARGE SCALE GENOMIC DNA]</scope>
    <source>
        <strain evidence="8 9">DSM 9035</strain>
    </source>
</reference>
<accession>A0A4R3M383</accession>